<sequence length="362" mass="41274">MKKLDWYIFKKFMVTFLFAIMCITVIAVVIDTSEKTDDFVKSGLSFWGIISKYYFGFIPFLISMIFPLIVFIAVIFFTSKMAGRSETVAILAAGIPYNRMLRPYMIGAFLLAGIMAWANAFVIPRANQIYSDFKSVYIDRNSSYQAGGNSRDFYFRADSNSFIGIKYYDTVNKSASVIFMDRIRGNQVIYNLRGDYVRWDTAARKWRVENAVERKIDGLHETVTKHTTFLLDINMKPGELRRDEYMKDKMNSPELWEFIKKEEGRGTEGLNTYKVELFRRFATPVSVIILTLMGVAVAARKTRGGSGLHLAFGIVSAALFVVMDKFSTVFSTKGNFPPFLAAWLPNIVFAIVATILYRNAPK</sequence>
<feature type="transmembrane region" description="Helical" evidence="6">
    <location>
        <begin position="53"/>
        <end position="77"/>
    </location>
</feature>
<dbReference type="EMBL" id="BBWV01000001">
    <property type="protein sequence ID" value="GAO41277.1"/>
    <property type="molecule type" value="Genomic_DNA"/>
</dbReference>
<dbReference type="AlphaFoldDB" id="A0A0E9MU26"/>
<gene>
    <name evidence="7" type="ORF">FPE01S_01_02890</name>
</gene>
<protein>
    <submittedName>
        <fullName evidence="7">Putative ABC transporter permease protein</fullName>
    </submittedName>
</protein>
<feature type="transmembrane region" description="Helical" evidence="6">
    <location>
        <begin position="335"/>
        <end position="357"/>
    </location>
</feature>
<evidence type="ECO:0000256" key="6">
    <source>
        <dbReference type="SAM" id="Phobius"/>
    </source>
</evidence>
<dbReference type="PANTHER" id="PTHR33529:SF8">
    <property type="entry name" value="PERMEASE, YJGP_YJGQ FAMILY"/>
    <property type="match status" value="1"/>
</dbReference>
<evidence type="ECO:0000256" key="3">
    <source>
        <dbReference type="ARBA" id="ARBA00022692"/>
    </source>
</evidence>
<dbReference type="STRING" id="1220578.FPE01S_01_02890"/>
<feature type="transmembrane region" description="Helical" evidence="6">
    <location>
        <begin position="281"/>
        <end position="299"/>
    </location>
</feature>
<dbReference type="InterPro" id="IPR005495">
    <property type="entry name" value="LptG/LptF_permease"/>
</dbReference>
<evidence type="ECO:0000256" key="5">
    <source>
        <dbReference type="ARBA" id="ARBA00023136"/>
    </source>
</evidence>
<keyword evidence="3 6" id="KW-0812">Transmembrane</keyword>
<dbReference type="GO" id="GO:0015920">
    <property type="term" value="P:lipopolysaccharide transport"/>
    <property type="evidence" value="ECO:0007669"/>
    <property type="project" value="TreeGrafter"/>
</dbReference>
<dbReference type="OrthoDB" id="9807977at2"/>
<feature type="transmembrane region" description="Helical" evidence="6">
    <location>
        <begin position="306"/>
        <end position="323"/>
    </location>
</feature>
<dbReference type="PANTHER" id="PTHR33529">
    <property type="entry name" value="SLR0882 PROTEIN-RELATED"/>
    <property type="match status" value="1"/>
</dbReference>
<feature type="transmembrane region" description="Helical" evidence="6">
    <location>
        <begin position="104"/>
        <end position="123"/>
    </location>
</feature>
<organism evidence="7 8">
    <name type="scientific">Flavihumibacter petaseus NBRC 106054</name>
    <dbReference type="NCBI Taxonomy" id="1220578"/>
    <lineage>
        <taxon>Bacteria</taxon>
        <taxon>Pseudomonadati</taxon>
        <taxon>Bacteroidota</taxon>
        <taxon>Chitinophagia</taxon>
        <taxon>Chitinophagales</taxon>
        <taxon>Chitinophagaceae</taxon>
        <taxon>Flavihumibacter</taxon>
    </lineage>
</organism>
<comment type="caution">
    <text evidence="7">The sequence shown here is derived from an EMBL/GenBank/DDBJ whole genome shotgun (WGS) entry which is preliminary data.</text>
</comment>
<dbReference type="Proteomes" id="UP000033121">
    <property type="component" value="Unassembled WGS sequence"/>
</dbReference>
<evidence type="ECO:0000256" key="4">
    <source>
        <dbReference type="ARBA" id="ARBA00022989"/>
    </source>
</evidence>
<evidence type="ECO:0000256" key="1">
    <source>
        <dbReference type="ARBA" id="ARBA00004651"/>
    </source>
</evidence>
<proteinExistence type="predicted"/>
<keyword evidence="8" id="KW-1185">Reference proteome</keyword>
<keyword evidence="5 6" id="KW-0472">Membrane</keyword>
<dbReference type="GO" id="GO:0043190">
    <property type="term" value="C:ATP-binding cassette (ABC) transporter complex"/>
    <property type="evidence" value="ECO:0007669"/>
    <property type="project" value="TreeGrafter"/>
</dbReference>
<keyword evidence="2" id="KW-1003">Cell membrane</keyword>
<feature type="transmembrane region" description="Helical" evidence="6">
    <location>
        <begin position="12"/>
        <end position="33"/>
    </location>
</feature>
<reference evidence="7 8" key="1">
    <citation type="submission" date="2015-04" db="EMBL/GenBank/DDBJ databases">
        <title>Whole genome shotgun sequence of Flavihumibacter petaseus NBRC 106054.</title>
        <authorList>
            <person name="Miyazawa S."/>
            <person name="Hosoyama A."/>
            <person name="Hashimoto M."/>
            <person name="Noguchi M."/>
            <person name="Tsuchikane K."/>
            <person name="Ohji S."/>
            <person name="Yamazoe A."/>
            <person name="Ichikawa N."/>
            <person name="Kimura A."/>
            <person name="Fujita N."/>
        </authorList>
    </citation>
    <scope>NUCLEOTIDE SEQUENCE [LARGE SCALE GENOMIC DNA]</scope>
    <source>
        <strain evidence="7 8">NBRC 106054</strain>
    </source>
</reference>
<evidence type="ECO:0000313" key="7">
    <source>
        <dbReference type="EMBL" id="GAO41277.1"/>
    </source>
</evidence>
<comment type="subcellular location">
    <subcellularLocation>
        <location evidence="1">Cell membrane</location>
        <topology evidence="1">Multi-pass membrane protein</topology>
    </subcellularLocation>
</comment>
<keyword evidence="4 6" id="KW-1133">Transmembrane helix</keyword>
<evidence type="ECO:0000313" key="8">
    <source>
        <dbReference type="Proteomes" id="UP000033121"/>
    </source>
</evidence>
<accession>A0A0E9MU26</accession>
<dbReference type="RefSeq" id="WP_046367172.1">
    <property type="nucleotide sequence ID" value="NZ_BBWV01000001.1"/>
</dbReference>
<evidence type="ECO:0000256" key="2">
    <source>
        <dbReference type="ARBA" id="ARBA00022475"/>
    </source>
</evidence>
<name>A0A0E9MU26_9BACT</name>
<dbReference type="Pfam" id="PF03739">
    <property type="entry name" value="LptF_LptG"/>
    <property type="match status" value="1"/>
</dbReference>